<dbReference type="OrthoDB" id="3246549at2759"/>
<feature type="non-terminal residue" evidence="4">
    <location>
        <position position="157"/>
    </location>
</feature>
<gene>
    <name evidence="4" type="ORF">PGLA1383_LOCUS9500</name>
</gene>
<name>A0A813DZD1_POLGL</name>
<dbReference type="AlphaFoldDB" id="A0A813DZD1"/>
<dbReference type="PANTHER" id="PTHR24171:SF9">
    <property type="entry name" value="ANKYRIN REPEAT DOMAIN-CONTAINING PROTEIN 39"/>
    <property type="match status" value="1"/>
</dbReference>
<sequence>ELGGPNQASIDLEAEVEREASQAHQRGQQEAAQADEAIETPTERAQRRRLERQHRPKGSSVREAPASLAQAARSGNLREVMRLLEAGAVAELPDSLGRQPIFEAAASGSTDVTAVLLLHGVALSDAKDSEGRRPCDLAAPGSPLQRMLELFAGRRPE</sequence>
<evidence type="ECO:0000256" key="2">
    <source>
        <dbReference type="ARBA" id="ARBA00023043"/>
    </source>
</evidence>
<dbReference type="InterPro" id="IPR002110">
    <property type="entry name" value="Ankyrin_rpt"/>
</dbReference>
<dbReference type="Pfam" id="PF13637">
    <property type="entry name" value="Ank_4"/>
    <property type="match status" value="1"/>
</dbReference>
<keyword evidence="1" id="KW-0677">Repeat</keyword>
<dbReference type="SUPFAM" id="SSF48403">
    <property type="entry name" value="Ankyrin repeat"/>
    <property type="match status" value="1"/>
</dbReference>
<evidence type="ECO:0000256" key="1">
    <source>
        <dbReference type="ARBA" id="ARBA00022737"/>
    </source>
</evidence>
<reference evidence="4" key="1">
    <citation type="submission" date="2021-02" db="EMBL/GenBank/DDBJ databases">
        <authorList>
            <person name="Dougan E. K."/>
            <person name="Rhodes N."/>
            <person name="Thang M."/>
            <person name="Chan C."/>
        </authorList>
    </citation>
    <scope>NUCLEOTIDE SEQUENCE</scope>
</reference>
<feature type="region of interest" description="Disordered" evidence="3">
    <location>
        <begin position="1"/>
        <end position="74"/>
    </location>
</feature>
<evidence type="ECO:0000313" key="4">
    <source>
        <dbReference type="EMBL" id="CAE8590788.1"/>
    </source>
</evidence>
<dbReference type="Gene3D" id="1.25.40.20">
    <property type="entry name" value="Ankyrin repeat-containing domain"/>
    <property type="match status" value="1"/>
</dbReference>
<evidence type="ECO:0000256" key="3">
    <source>
        <dbReference type="SAM" id="MobiDB-lite"/>
    </source>
</evidence>
<dbReference type="Proteomes" id="UP000654075">
    <property type="component" value="Unassembled WGS sequence"/>
</dbReference>
<feature type="compositionally biased region" description="Basic residues" evidence="3">
    <location>
        <begin position="46"/>
        <end position="57"/>
    </location>
</feature>
<comment type="caution">
    <text evidence="4">The sequence shown here is derived from an EMBL/GenBank/DDBJ whole genome shotgun (WGS) entry which is preliminary data.</text>
</comment>
<protein>
    <submittedName>
        <fullName evidence="4">Uncharacterized protein</fullName>
    </submittedName>
</protein>
<feature type="non-terminal residue" evidence="4">
    <location>
        <position position="1"/>
    </location>
</feature>
<dbReference type="InterPro" id="IPR036770">
    <property type="entry name" value="Ankyrin_rpt-contain_sf"/>
</dbReference>
<dbReference type="EMBL" id="CAJNNV010004467">
    <property type="protein sequence ID" value="CAE8590788.1"/>
    <property type="molecule type" value="Genomic_DNA"/>
</dbReference>
<keyword evidence="5" id="KW-1185">Reference proteome</keyword>
<dbReference type="PANTHER" id="PTHR24171">
    <property type="entry name" value="ANKYRIN REPEAT DOMAIN-CONTAINING PROTEIN 39-RELATED"/>
    <property type="match status" value="1"/>
</dbReference>
<evidence type="ECO:0000313" key="5">
    <source>
        <dbReference type="Proteomes" id="UP000654075"/>
    </source>
</evidence>
<keyword evidence="2" id="KW-0040">ANK repeat</keyword>
<accession>A0A813DZD1</accession>
<organism evidence="4 5">
    <name type="scientific">Polarella glacialis</name>
    <name type="common">Dinoflagellate</name>
    <dbReference type="NCBI Taxonomy" id="89957"/>
    <lineage>
        <taxon>Eukaryota</taxon>
        <taxon>Sar</taxon>
        <taxon>Alveolata</taxon>
        <taxon>Dinophyceae</taxon>
        <taxon>Suessiales</taxon>
        <taxon>Suessiaceae</taxon>
        <taxon>Polarella</taxon>
    </lineage>
</organism>
<proteinExistence type="predicted"/>